<dbReference type="GeneID" id="107224531"/>
<evidence type="ECO:0000313" key="3">
    <source>
        <dbReference type="RefSeq" id="XP_015520106.2"/>
    </source>
</evidence>
<feature type="compositionally biased region" description="Polar residues" evidence="1">
    <location>
        <begin position="10"/>
        <end position="30"/>
    </location>
</feature>
<dbReference type="OrthoDB" id="442460at2759"/>
<evidence type="ECO:0000313" key="2">
    <source>
        <dbReference type="Proteomes" id="UP000829291"/>
    </source>
</evidence>
<dbReference type="Proteomes" id="UP000829291">
    <property type="component" value="Chromosome 1"/>
</dbReference>
<reference evidence="3" key="1">
    <citation type="submission" date="2025-08" db="UniProtKB">
        <authorList>
            <consortium name="RefSeq"/>
        </authorList>
    </citation>
    <scope>IDENTIFICATION</scope>
    <source>
        <tissue evidence="3">Thorax and Abdomen</tissue>
    </source>
</reference>
<organism evidence="3">
    <name type="scientific">Neodiprion lecontei</name>
    <name type="common">Redheaded pine sawfly</name>
    <dbReference type="NCBI Taxonomy" id="441921"/>
    <lineage>
        <taxon>Eukaryota</taxon>
        <taxon>Metazoa</taxon>
        <taxon>Ecdysozoa</taxon>
        <taxon>Arthropoda</taxon>
        <taxon>Hexapoda</taxon>
        <taxon>Insecta</taxon>
        <taxon>Pterygota</taxon>
        <taxon>Neoptera</taxon>
        <taxon>Endopterygota</taxon>
        <taxon>Hymenoptera</taxon>
        <taxon>Tenthredinoidea</taxon>
        <taxon>Diprionidae</taxon>
        <taxon>Diprioninae</taxon>
        <taxon>Neodiprion</taxon>
    </lineage>
</organism>
<sequence length="267" mass="29991">MEYGRKESPKQTSGLQTDSLKSTSGPNLTFVQKPIDNPQSCIVQRQINGNTAKMLVVLPNRQQRLITFDIPNEECTVQDLLEQANISFGPDTDVSLVTDQTFQINFVVEIGQGPFSGSGEGSEQSNTNLFLDEMDTILGEFTTFLSPTKKSGNYSLTQQAAPKYLDGELAFHKCGEIKSTNVNYFQREETELSNDCKNVPAMMAVDAIKKKMLLLNNYYNKSLIDHRRSAKMYRDRSTPLYGRRLHHLSSTGEAFSTKPSRLEILDI</sequence>
<keyword evidence="2" id="KW-1185">Reference proteome</keyword>
<protein>
    <submittedName>
        <fullName evidence="3">Uncharacterized protein LOC107224531 isoform X2</fullName>
    </submittedName>
</protein>
<dbReference type="AlphaFoldDB" id="A0A6J0BYQ0"/>
<dbReference type="KEGG" id="nlo:107224531"/>
<evidence type="ECO:0000256" key="1">
    <source>
        <dbReference type="SAM" id="MobiDB-lite"/>
    </source>
</evidence>
<dbReference type="RefSeq" id="XP_015520106.2">
    <property type="nucleotide sequence ID" value="XM_015664620.2"/>
</dbReference>
<accession>A0A6J0BYQ0</accession>
<feature type="region of interest" description="Disordered" evidence="1">
    <location>
        <begin position="1"/>
        <end position="32"/>
    </location>
</feature>
<gene>
    <name evidence="3" type="primary">LOC107224531</name>
</gene>
<name>A0A6J0BYQ0_NEOLC</name>
<proteinExistence type="predicted"/>